<dbReference type="EMBL" id="JBJJXI010000123">
    <property type="protein sequence ID" value="KAL3389537.1"/>
    <property type="molecule type" value="Genomic_DNA"/>
</dbReference>
<keyword evidence="1" id="KW-0472">Membrane</keyword>
<reference evidence="2 3" key="1">
    <citation type="journal article" date="2024" name="bioRxiv">
        <title>A reference genome for Trichogramma kaykai: A tiny desert-dwelling parasitoid wasp with competing sex-ratio distorters.</title>
        <authorList>
            <person name="Culotta J."/>
            <person name="Lindsey A.R."/>
        </authorList>
    </citation>
    <scope>NUCLEOTIDE SEQUENCE [LARGE SCALE GENOMIC DNA]</scope>
    <source>
        <strain evidence="2 3">KSX58</strain>
    </source>
</reference>
<sequence>MVQGETQFALADVTVELTKYHHVISQMNVRAASEEHSVRQLLHDEELGDRKPSQFPQHLKSLTAPVVVYPIYCVICGYVYLRMYRPS</sequence>
<keyword evidence="3" id="KW-1185">Reference proteome</keyword>
<evidence type="ECO:0000313" key="3">
    <source>
        <dbReference type="Proteomes" id="UP001627154"/>
    </source>
</evidence>
<feature type="transmembrane region" description="Helical" evidence="1">
    <location>
        <begin position="62"/>
        <end position="81"/>
    </location>
</feature>
<organism evidence="2 3">
    <name type="scientific">Trichogramma kaykai</name>
    <dbReference type="NCBI Taxonomy" id="54128"/>
    <lineage>
        <taxon>Eukaryota</taxon>
        <taxon>Metazoa</taxon>
        <taxon>Ecdysozoa</taxon>
        <taxon>Arthropoda</taxon>
        <taxon>Hexapoda</taxon>
        <taxon>Insecta</taxon>
        <taxon>Pterygota</taxon>
        <taxon>Neoptera</taxon>
        <taxon>Endopterygota</taxon>
        <taxon>Hymenoptera</taxon>
        <taxon>Apocrita</taxon>
        <taxon>Proctotrupomorpha</taxon>
        <taxon>Chalcidoidea</taxon>
        <taxon>Trichogrammatidae</taxon>
        <taxon>Trichogramma</taxon>
    </lineage>
</organism>
<accession>A0ABD2W9E4</accession>
<protein>
    <submittedName>
        <fullName evidence="2">Uncharacterized protein</fullName>
    </submittedName>
</protein>
<dbReference type="Proteomes" id="UP001627154">
    <property type="component" value="Unassembled WGS sequence"/>
</dbReference>
<keyword evidence="1" id="KW-0812">Transmembrane</keyword>
<keyword evidence="1" id="KW-1133">Transmembrane helix</keyword>
<evidence type="ECO:0000256" key="1">
    <source>
        <dbReference type="SAM" id="Phobius"/>
    </source>
</evidence>
<gene>
    <name evidence="2" type="ORF">TKK_015744</name>
</gene>
<proteinExistence type="predicted"/>
<dbReference type="AlphaFoldDB" id="A0ABD2W9E4"/>
<evidence type="ECO:0000313" key="2">
    <source>
        <dbReference type="EMBL" id="KAL3389537.1"/>
    </source>
</evidence>
<comment type="caution">
    <text evidence="2">The sequence shown here is derived from an EMBL/GenBank/DDBJ whole genome shotgun (WGS) entry which is preliminary data.</text>
</comment>
<name>A0ABD2W9E4_9HYME</name>